<dbReference type="AlphaFoldDB" id="A0A1H8T2H2"/>
<dbReference type="Proteomes" id="UP000199615">
    <property type="component" value="Unassembled WGS sequence"/>
</dbReference>
<keyword evidence="3" id="KW-1185">Reference proteome</keyword>
<accession>A0A1H8T2H2</accession>
<proteinExistence type="predicted"/>
<feature type="signal peptide" evidence="1">
    <location>
        <begin position="1"/>
        <end position="27"/>
    </location>
</feature>
<reference evidence="3" key="1">
    <citation type="submission" date="2016-10" db="EMBL/GenBank/DDBJ databases">
        <authorList>
            <person name="Varghese N."/>
            <person name="Submissions S."/>
        </authorList>
    </citation>
    <scope>NUCLEOTIDE SEQUENCE [LARGE SCALE GENOMIC DNA]</scope>
    <source>
        <strain evidence="3">DSM 123</strain>
    </source>
</reference>
<protein>
    <submittedName>
        <fullName evidence="2">Uncharacterized protein</fullName>
    </submittedName>
</protein>
<evidence type="ECO:0000256" key="1">
    <source>
        <dbReference type="SAM" id="SignalP"/>
    </source>
</evidence>
<name>A0A1H8T2H2_9BRAD</name>
<sequence>MRLFRTILALMIAISLAALPVGSSAMAATGGAMSGMAAHDITSYHDVTGHGSGMSAVAEPCHQAELAPNASPAPAPKHDYKCPLGFCCVGSAAALGPTVVVPFKLMSFKEGPLPAVTDRFVPSHAGSRLFRPPRA</sequence>
<feature type="chain" id="PRO_5011599789" evidence="1">
    <location>
        <begin position="28"/>
        <end position="135"/>
    </location>
</feature>
<gene>
    <name evidence="2" type="ORF">SAMN05444123_105192</name>
</gene>
<dbReference type="OrthoDB" id="8141379at2"/>
<evidence type="ECO:0000313" key="2">
    <source>
        <dbReference type="EMBL" id="SEO85171.1"/>
    </source>
</evidence>
<organism evidence="2 3">
    <name type="scientific">Rhodopseudomonas pseudopalustris</name>
    <dbReference type="NCBI Taxonomy" id="1513892"/>
    <lineage>
        <taxon>Bacteria</taxon>
        <taxon>Pseudomonadati</taxon>
        <taxon>Pseudomonadota</taxon>
        <taxon>Alphaproteobacteria</taxon>
        <taxon>Hyphomicrobiales</taxon>
        <taxon>Nitrobacteraceae</taxon>
        <taxon>Rhodopseudomonas</taxon>
    </lineage>
</organism>
<evidence type="ECO:0000313" key="3">
    <source>
        <dbReference type="Proteomes" id="UP000199615"/>
    </source>
</evidence>
<keyword evidence="1" id="KW-0732">Signal</keyword>
<dbReference type="EMBL" id="FODT01000005">
    <property type="protein sequence ID" value="SEO85171.1"/>
    <property type="molecule type" value="Genomic_DNA"/>
</dbReference>